<dbReference type="Proteomes" id="UP000312032">
    <property type="component" value="Unassembled WGS sequence"/>
</dbReference>
<feature type="transmembrane region" description="Helical" evidence="1">
    <location>
        <begin position="120"/>
        <end position="139"/>
    </location>
</feature>
<dbReference type="RefSeq" id="WP_139464558.1">
    <property type="nucleotide sequence ID" value="NZ_VDHJ01000001.1"/>
</dbReference>
<feature type="transmembrane region" description="Helical" evidence="1">
    <location>
        <begin position="57"/>
        <end position="76"/>
    </location>
</feature>
<dbReference type="AlphaFoldDB" id="A0A5C4U836"/>
<keyword evidence="1" id="KW-0812">Transmembrane</keyword>
<organism evidence="2 3">
    <name type="scientific">Corynebacterium tapiri</name>
    <dbReference type="NCBI Taxonomy" id="1448266"/>
    <lineage>
        <taxon>Bacteria</taxon>
        <taxon>Bacillati</taxon>
        <taxon>Actinomycetota</taxon>
        <taxon>Actinomycetes</taxon>
        <taxon>Mycobacteriales</taxon>
        <taxon>Corynebacteriaceae</taxon>
        <taxon>Corynebacterium</taxon>
    </lineage>
</organism>
<dbReference type="OrthoDB" id="4427096at2"/>
<protein>
    <submittedName>
        <fullName evidence="2">Uncharacterized protein</fullName>
    </submittedName>
</protein>
<name>A0A5C4U836_9CORY</name>
<dbReference type="EMBL" id="VDHJ01000001">
    <property type="protein sequence ID" value="TNM00560.1"/>
    <property type="molecule type" value="Genomic_DNA"/>
</dbReference>
<evidence type="ECO:0000313" key="2">
    <source>
        <dbReference type="EMBL" id="TNM00560.1"/>
    </source>
</evidence>
<feature type="transmembrane region" description="Helical" evidence="1">
    <location>
        <begin position="30"/>
        <end position="51"/>
    </location>
</feature>
<evidence type="ECO:0000313" key="3">
    <source>
        <dbReference type="Proteomes" id="UP000312032"/>
    </source>
</evidence>
<reference evidence="2 3" key="1">
    <citation type="submission" date="2019-06" db="EMBL/GenBank/DDBJ databases">
        <authorList>
            <person name="Li J."/>
        </authorList>
    </citation>
    <scope>NUCLEOTIDE SEQUENCE [LARGE SCALE GENOMIC DNA]</scope>
    <source>
        <strain evidence="2 3">LMG 28165</strain>
    </source>
</reference>
<gene>
    <name evidence="2" type="ORF">FHE74_01050</name>
</gene>
<evidence type="ECO:0000256" key="1">
    <source>
        <dbReference type="SAM" id="Phobius"/>
    </source>
</evidence>
<comment type="caution">
    <text evidence="2">The sequence shown here is derived from an EMBL/GenBank/DDBJ whole genome shotgun (WGS) entry which is preliminary data.</text>
</comment>
<keyword evidence="3" id="KW-1185">Reference proteome</keyword>
<keyword evidence="1" id="KW-0472">Membrane</keyword>
<keyword evidence="1" id="KW-1133">Transmembrane helix</keyword>
<accession>A0A5C4U836</accession>
<sequence length="156" mass="17397">MNYLDSIVKRYDAAVDDERERQLLHQSSTVYVRVHAFATMATFAIMCWILPDAYSAAALLLLLPIIVAELAGVFWLRKRMPYPGPLKVLPIEWATCAAFILIAVVGYMVRSNAGSPDWSVGLGAVVGAIAAALFVPRFAKRMRRRDQRRVDASLDE</sequence>
<feature type="transmembrane region" description="Helical" evidence="1">
    <location>
        <begin position="88"/>
        <end position="108"/>
    </location>
</feature>
<proteinExistence type="predicted"/>